<dbReference type="EMBL" id="JAIWQS010000011">
    <property type="protein sequence ID" value="KAJ8751735.1"/>
    <property type="molecule type" value="Genomic_DNA"/>
</dbReference>
<feature type="signal peptide" evidence="1">
    <location>
        <begin position="1"/>
        <end position="23"/>
    </location>
</feature>
<evidence type="ECO:0000313" key="4">
    <source>
        <dbReference type="Proteomes" id="UP001159364"/>
    </source>
</evidence>
<evidence type="ECO:0000256" key="1">
    <source>
        <dbReference type="SAM" id="SignalP"/>
    </source>
</evidence>
<comment type="caution">
    <text evidence="3">The sequence shown here is derived from an EMBL/GenBank/DDBJ whole genome shotgun (WGS) entry which is preliminary data.</text>
</comment>
<evidence type="ECO:0000313" key="3">
    <source>
        <dbReference type="EMBL" id="KAJ8751735.1"/>
    </source>
</evidence>
<accession>A0AAV8SHQ7</accession>
<sequence>MEFRIQRILTFLVLALVASDAASSPKLYWKSVLPNTPMPKAVEDLLKPDSFMGPKPFSYQYAATETRLQDIGRGVFIGYGAAETQLQDHRKGAIFFLEKDIHTGNVMNLHFTKSTNAATFLPRDEANSIPFSSSKLSEVFDDFSVKPGSLEAELMKNTVKQCEDAGIEGEEKFCATSLESMIDFSTSKLGKNVQAISTEVGKENQKEKSTITGVKKIGDGKKAVACHKQNYPYAVFYCHATEGARVYTVQLVGVDGAKTKAVAVCHTNTVSCINYATVSCMAL</sequence>
<feature type="domain" description="BURP" evidence="2">
    <location>
        <begin position="95"/>
        <end position="283"/>
    </location>
</feature>
<dbReference type="PROSITE" id="PS51277">
    <property type="entry name" value="BURP"/>
    <property type="match status" value="1"/>
</dbReference>
<proteinExistence type="predicted"/>
<dbReference type="AlphaFoldDB" id="A0AAV8SHQ7"/>
<dbReference type="PANTHER" id="PTHR31236:SF2">
    <property type="entry name" value="BURP DOMAIN PROTEIN RD22"/>
    <property type="match status" value="1"/>
</dbReference>
<dbReference type="InterPro" id="IPR004873">
    <property type="entry name" value="BURP_dom"/>
</dbReference>
<dbReference type="Pfam" id="PF03181">
    <property type="entry name" value="BURP"/>
    <property type="match status" value="1"/>
</dbReference>
<reference evidence="3 4" key="1">
    <citation type="submission" date="2021-09" db="EMBL/GenBank/DDBJ databases">
        <title>Genomic insights and catalytic innovation underlie evolution of tropane alkaloids biosynthesis.</title>
        <authorList>
            <person name="Wang Y.-J."/>
            <person name="Tian T."/>
            <person name="Huang J.-P."/>
            <person name="Huang S.-X."/>
        </authorList>
    </citation>
    <scope>NUCLEOTIDE SEQUENCE [LARGE SCALE GENOMIC DNA]</scope>
    <source>
        <strain evidence="3">KIB-2018</strain>
        <tissue evidence="3">Leaf</tissue>
    </source>
</reference>
<feature type="chain" id="PRO_5043395495" description="BURP domain-containing protein" evidence="1">
    <location>
        <begin position="24"/>
        <end position="283"/>
    </location>
</feature>
<evidence type="ECO:0000259" key="2">
    <source>
        <dbReference type="PROSITE" id="PS51277"/>
    </source>
</evidence>
<dbReference type="InterPro" id="IPR044816">
    <property type="entry name" value="BURP"/>
</dbReference>
<name>A0AAV8SHQ7_9ROSI</name>
<keyword evidence="4" id="KW-1185">Reference proteome</keyword>
<keyword evidence="1" id="KW-0732">Signal</keyword>
<gene>
    <name evidence="3" type="ORF">K2173_025909</name>
</gene>
<organism evidence="3 4">
    <name type="scientific">Erythroxylum novogranatense</name>
    <dbReference type="NCBI Taxonomy" id="1862640"/>
    <lineage>
        <taxon>Eukaryota</taxon>
        <taxon>Viridiplantae</taxon>
        <taxon>Streptophyta</taxon>
        <taxon>Embryophyta</taxon>
        <taxon>Tracheophyta</taxon>
        <taxon>Spermatophyta</taxon>
        <taxon>Magnoliopsida</taxon>
        <taxon>eudicotyledons</taxon>
        <taxon>Gunneridae</taxon>
        <taxon>Pentapetalae</taxon>
        <taxon>rosids</taxon>
        <taxon>fabids</taxon>
        <taxon>Malpighiales</taxon>
        <taxon>Erythroxylaceae</taxon>
        <taxon>Erythroxylum</taxon>
    </lineage>
</organism>
<dbReference type="Proteomes" id="UP001159364">
    <property type="component" value="Linkage Group LG11"/>
</dbReference>
<protein>
    <recommendedName>
        <fullName evidence="2">BURP domain-containing protein</fullName>
    </recommendedName>
</protein>
<dbReference type="PANTHER" id="PTHR31236">
    <property type="entry name" value="BURP DOMAIN PROTEIN USPL1-LIKE"/>
    <property type="match status" value="1"/>
</dbReference>
<dbReference type="SMART" id="SM01045">
    <property type="entry name" value="BURP"/>
    <property type="match status" value="1"/>
</dbReference>